<evidence type="ECO:0000256" key="3">
    <source>
        <dbReference type="ARBA" id="ARBA00005795"/>
    </source>
</evidence>
<comment type="subcellular location">
    <subcellularLocation>
        <location evidence="2">Chromosome</location>
        <location evidence="2">Centromere</location>
    </subcellularLocation>
    <subcellularLocation>
        <location evidence="1">Nucleus</location>
    </subcellularLocation>
</comment>
<dbReference type="InParanoid" id="H2XM81"/>
<evidence type="ECO:0000256" key="5">
    <source>
        <dbReference type="ARBA" id="ARBA00023054"/>
    </source>
</evidence>
<evidence type="ECO:0000256" key="1">
    <source>
        <dbReference type="ARBA" id="ARBA00004123"/>
    </source>
</evidence>
<evidence type="ECO:0000313" key="9">
    <source>
        <dbReference type="Proteomes" id="UP000008144"/>
    </source>
</evidence>
<dbReference type="GO" id="GO:0000775">
    <property type="term" value="C:chromosome, centromeric region"/>
    <property type="evidence" value="ECO:0007669"/>
    <property type="project" value="UniProtKB-SubCell"/>
</dbReference>
<dbReference type="GeneTree" id="ENSGT00390000006243"/>
<evidence type="ECO:0000256" key="4">
    <source>
        <dbReference type="ARBA" id="ARBA00022454"/>
    </source>
</evidence>
<protein>
    <submittedName>
        <fullName evidence="8">Centromere protein K-like</fullName>
    </submittedName>
</protein>
<keyword evidence="5" id="KW-0175">Coiled coil</keyword>
<keyword evidence="7" id="KW-0137">Centromere</keyword>
<dbReference type="Proteomes" id="UP000008144">
    <property type="component" value="Unassembled WGS sequence"/>
</dbReference>
<proteinExistence type="inferred from homology"/>
<dbReference type="HOGENOM" id="CLU_1357343_0_0_1"/>
<evidence type="ECO:0000256" key="2">
    <source>
        <dbReference type="ARBA" id="ARBA00004584"/>
    </source>
</evidence>
<dbReference type="PANTHER" id="PTHR14401">
    <property type="entry name" value="CENTROMERE PROTEIN K"/>
    <property type="match status" value="1"/>
</dbReference>
<keyword evidence="4" id="KW-0158">Chromosome</keyword>
<dbReference type="Ensembl" id="ENSCINT00000030902.1">
    <property type="protein sequence ID" value="ENSCINP00000030763.1"/>
    <property type="gene ID" value="ENSCING00000023335.1"/>
</dbReference>
<reference evidence="8" key="3">
    <citation type="submission" date="2025-09" db="UniProtKB">
        <authorList>
            <consortium name="Ensembl"/>
        </authorList>
    </citation>
    <scope>IDENTIFICATION</scope>
</reference>
<dbReference type="Pfam" id="PF11802">
    <property type="entry name" value="CENP-K"/>
    <property type="match status" value="1"/>
</dbReference>
<evidence type="ECO:0000256" key="6">
    <source>
        <dbReference type="ARBA" id="ARBA00023242"/>
    </source>
</evidence>
<keyword evidence="9" id="KW-1185">Reference proteome</keyword>
<dbReference type="GO" id="GO:0005634">
    <property type="term" value="C:nucleus"/>
    <property type="evidence" value="ECO:0007669"/>
    <property type="project" value="UniProtKB-SubCell"/>
</dbReference>
<dbReference type="InterPro" id="IPR020993">
    <property type="entry name" value="Centromere_CenpK"/>
</dbReference>
<comment type="similarity">
    <text evidence="3">Belongs to the CENP-K/MCM22 family.</text>
</comment>
<reference evidence="8" key="2">
    <citation type="submission" date="2025-08" db="UniProtKB">
        <authorList>
            <consortium name="Ensembl"/>
        </authorList>
    </citation>
    <scope>IDENTIFICATION</scope>
</reference>
<dbReference type="GO" id="GO:0051382">
    <property type="term" value="P:kinetochore assembly"/>
    <property type="evidence" value="ECO:0007669"/>
    <property type="project" value="InterPro"/>
</dbReference>
<organism evidence="8 9">
    <name type="scientific">Ciona intestinalis</name>
    <name type="common">Transparent sea squirt</name>
    <name type="synonym">Ascidia intestinalis</name>
    <dbReference type="NCBI Taxonomy" id="7719"/>
    <lineage>
        <taxon>Eukaryota</taxon>
        <taxon>Metazoa</taxon>
        <taxon>Chordata</taxon>
        <taxon>Tunicata</taxon>
        <taxon>Ascidiacea</taxon>
        <taxon>Phlebobranchia</taxon>
        <taxon>Cionidae</taxon>
        <taxon>Ciona</taxon>
    </lineage>
</organism>
<evidence type="ECO:0000313" key="8">
    <source>
        <dbReference type="Ensembl" id="ENSCINP00000030763.1"/>
    </source>
</evidence>
<dbReference type="STRING" id="7719.ENSCINP00000030763"/>
<gene>
    <name evidence="8" type="primary">LOC104265505</name>
</gene>
<dbReference type="GO" id="GO:0000070">
    <property type="term" value="P:mitotic sister chromatid segregation"/>
    <property type="evidence" value="ECO:0000318"/>
    <property type="project" value="GO_Central"/>
</dbReference>
<dbReference type="PANTHER" id="PTHR14401:SF6">
    <property type="entry name" value="CENTROMERE PROTEIN K"/>
    <property type="match status" value="1"/>
</dbReference>
<name>H2XM81_CIOIN</name>
<dbReference type="AlphaFoldDB" id="H2XM81"/>
<sequence>EHDRPPKNTEEILTENDPGVVLTQLDEKLTKLTAESEIVEQLVTEKCLSLEKVTEKKENLIIQQNQIHDVMQKRLNELKEHAETAYDKGVFAKSYGIELSNRRTACEKERKNIKQQMSSFLSKHFPNGDSTQQSLLTQTSRFIKLEQMVEDLITLAINKPEDPYLRLGAQHSPPHVELLLSCSIAARHPSDPTKIKMNQLNI</sequence>
<accession>H2XM81</accession>
<reference evidence="9" key="1">
    <citation type="journal article" date="2002" name="Science">
        <title>The draft genome of Ciona intestinalis: insights into chordate and vertebrate origins.</title>
        <authorList>
            <person name="Dehal P."/>
            <person name="Satou Y."/>
            <person name="Campbell R.K."/>
            <person name="Chapman J."/>
            <person name="Degnan B."/>
            <person name="De Tomaso A."/>
            <person name="Davidson B."/>
            <person name="Di Gregorio A."/>
            <person name="Gelpke M."/>
            <person name="Goodstein D.M."/>
            <person name="Harafuji N."/>
            <person name="Hastings K.E."/>
            <person name="Ho I."/>
            <person name="Hotta K."/>
            <person name="Huang W."/>
            <person name="Kawashima T."/>
            <person name="Lemaire P."/>
            <person name="Martinez D."/>
            <person name="Meinertzhagen I.A."/>
            <person name="Necula S."/>
            <person name="Nonaka M."/>
            <person name="Putnam N."/>
            <person name="Rash S."/>
            <person name="Saiga H."/>
            <person name="Satake M."/>
            <person name="Terry A."/>
            <person name="Yamada L."/>
            <person name="Wang H.G."/>
            <person name="Awazu S."/>
            <person name="Azumi K."/>
            <person name="Boore J."/>
            <person name="Branno M."/>
            <person name="Chin-Bow S."/>
            <person name="DeSantis R."/>
            <person name="Doyle S."/>
            <person name="Francino P."/>
            <person name="Keys D.N."/>
            <person name="Haga S."/>
            <person name="Hayashi H."/>
            <person name="Hino K."/>
            <person name="Imai K.S."/>
            <person name="Inaba K."/>
            <person name="Kano S."/>
            <person name="Kobayashi K."/>
            <person name="Kobayashi M."/>
            <person name="Lee B.I."/>
            <person name="Makabe K.W."/>
            <person name="Manohar C."/>
            <person name="Matassi G."/>
            <person name="Medina M."/>
            <person name="Mochizuki Y."/>
            <person name="Mount S."/>
            <person name="Morishita T."/>
            <person name="Miura S."/>
            <person name="Nakayama A."/>
            <person name="Nishizaka S."/>
            <person name="Nomoto H."/>
            <person name="Ohta F."/>
            <person name="Oishi K."/>
            <person name="Rigoutsos I."/>
            <person name="Sano M."/>
            <person name="Sasaki A."/>
            <person name="Sasakura Y."/>
            <person name="Shoguchi E."/>
            <person name="Shin-i T."/>
            <person name="Spagnuolo A."/>
            <person name="Stainier D."/>
            <person name="Suzuki M.M."/>
            <person name="Tassy O."/>
            <person name="Takatori N."/>
            <person name="Tokuoka M."/>
            <person name="Yagi K."/>
            <person name="Yoshizaki F."/>
            <person name="Wada S."/>
            <person name="Zhang C."/>
            <person name="Hyatt P.D."/>
            <person name="Larimer F."/>
            <person name="Detter C."/>
            <person name="Doggett N."/>
            <person name="Glavina T."/>
            <person name="Hawkins T."/>
            <person name="Richardson P."/>
            <person name="Lucas S."/>
            <person name="Kohara Y."/>
            <person name="Levine M."/>
            <person name="Satoh N."/>
            <person name="Rokhsar D.S."/>
        </authorList>
    </citation>
    <scope>NUCLEOTIDE SEQUENCE [LARGE SCALE GENOMIC DNA]</scope>
</reference>
<keyword evidence="6" id="KW-0539">Nucleus</keyword>
<evidence type="ECO:0000256" key="7">
    <source>
        <dbReference type="ARBA" id="ARBA00023328"/>
    </source>
</evidence>